<evidence type="ECO:0000313" key="2">
    <source>
        <dbReference type="Proteomes" id="UP000822476"/>
    </source>
</evidence>
<proteinExistence type="predicted"/>
<organism evidence="1 2">
    <name type="scientific">Paragonimus skrjabini miyazakii</name>
    <dbReference type="NCBI Taxonomy" id="59628"/>
    <lineage>
        <taxon>Eukaryota</taxon>
        <taxon>Metazoa</taxon>
        <taxon>Spiralia</taxon>
        <taxon>Lophotrochozoa</taxon>
        <taxon>Platyhelminthes</taxon>
        <taxon>Trematoda</taxon>
        <taxon>Digenea</taxon>
        <taxon>Plagiorchiida</taxon>
        <taxon>Troglotremata</taxon>
        <taxon>Troglotrematidae</taxon>
        <taxon>Paragonimus</taxon>
    </lineage>
</organism>
<gene>
    <name evidence="1" type="ORF">EG68_01247</name>
</gene>
<protein>
    <submittedName>
        <fullName evidence="1">Uncharacterized protein</fullName>
    </submittedName>
</protein>
<comment type="caution">
    <text evidence="1">The sequence shown here is derived from an EMBL/GenBank/DDBJ whole genome shotgun (WGS) entry which is preliminary data.</text>
</comment>
<dbReference type="EMBL" id="JTDE01000407">
    <property type="protein sequence ID" value="KAF7261358.1"/>
    <property type="molecule type" value="Genomic_DNA"/>
</dbReference>
<name>A0A8S9ZB87_9TREM</name>
<keyword evidence="2" id="KW-1185">Reference proteome</keyword>
<evidence type="ECO:0000313" key="1">
    <source>
        <dbReference type="EMBL" id="KAF7261358.1"/>
    </source>
</evidence>
<accession>A0A8S9ZB87</accession>
<dbReference type="AlphaFoldDB" id="A0A8S9ZB87"/>
<sequence length="68" mass="7871">MDIYHVMLDKKANNLQLFFINKWLPSLGENIYKSVFEKNIGPNSNKSGCPPNLVFSSFNKDFWAAFQL</sequence>
<dbReference type="Proteomes" id="UP000822476">
    <property type="component" value="Unassembled WGS sequence"/>
</dbReference>
<reference evidence="1" key="1">
    <citation type="submission" date="2019-07" db="EMBL/GenBank/DDBJ databases">
        <title>Annotation for the trematode Paragonimus miyazaki's.</title>
        <authorList>
            <person name="Choi Y.-J."/>
        </authorList>
    </citation>
    <scope>NUCLEOTIDE SEQUENCE</scope>
    <source>
        <strain evidence="1">Japan</strain>
    </source>
</reference>